<evidence type="ECO:0000313" key="2">
    <source>
        <dbReference type="EMBL" id="CAL8112972.1"/>
    </source>
</evidence>
<keyword evidence="3" id="KW-1185">Reference proteome</keyword>
<feature type="transmembrane region" description="Helical" evidence="1">
    <location>
        <begin position="36"/>
        <end position="55"/>
    </location>
</feature>
<gene>
    <name evidence="2" type="ORF">ODALV1_LOCUS15861</name>
</gene>
<comment type="caution">
    <text evidence="2">The sequence shown here is derived from an EMBL/GenBank/DDBJ whole genome shotgun (WGS) entry which is preliminary data.</text>
</comment>
<reference evidence="2 3" key="1">
    <citation type="submission" date="2024-08" db="EMBL/GenBank/DDBJ databases">
        <authorList>
            <person name="Cucini C."/>
            <person name="Frati F."/>
        </authorList>
    </citation>
    <scope>NUCLEOTIDE SEQUENCE [LARGE SCALE GENOMIC DNA]</scope>
</reference>
<evidence type="ECO:0000313" key="3">
    <source>
        <dbReference type="Proteomes" id="UP001642540"/>
    </source>
</evidence>
<organism evidence="2 3">
    <name type="scientific">Orchesella dallaii</name>
    <dbReference type="NCBI Taxonomy" id="48710"/>
    <lineage>
        <taxon>Eukaryota</taxon>
        <taxon>Metazoa</taxon>
        <taxon>Ecdysozoa</taxon>
        <taxon>Arthropoda</taxon>
        <taxon>Hexapoda</taxon>
        <taxon>Collembola</taxon>
        <taxon>Entomobryomorpha</taxon>
        <taxon>Entomobryoidea</taxon>
        <taxon>Orchesellidae</taxon>
        <taxon>Orchesellinae</taxon>
        <taxon>Orchesella</taxon>
    </lineage>
</organism>
<evidence type="ECO:0008006" key="4">
    <source>
        <dbReference type="Google" id="ProtNLM"/>
    </source>
</evidence>
<keyword evidence="1" id="KW-0472">Membrane</keyword>
<keyword evidence="1" id="KW-1133">Transmembrane helix</keyword>
<dbReference type="Proteomes" id="UP001642540">
    <property type="component" value="Unassembled WGS sequence"/>
</dbReference>
<sequence>MWLALECAMMRRESLIIVEDAALANVTKFRTEQWRLLNRFVWWGGTVSMLLGIFFTRYPSLHLLPLSLAIYGYGVLSAMKQKDPASRYSECCVNKQYELDPDSSETCDAKISMKYLRATQYRMFKLEDTIQRDKENRGLIRLTVAFNIGCTLLGIYNYDYVPHVIKSRMDQTMQTKDFQPINILENLKNRFFTFGSAHSPGRTDLIHWLAQTGLFYYFFVRHIPWIIQTGLEYMEHEQAMEISIRYLQFRNLEGEERYEFPARNLYRTMQKDYPTNRVLKEMYDHYNDPAEGYYESDDFLMTRKPYQITLRDAIRRWKIAYYRNW</sequence>
<keyword evidence="1" id="KW-0812">Transmembrane</keyword>
<proteinExistence type="predicted"/>
<protein>
    <recommendedName>
        <fullName evidence="4">Transmembrane protein</fullName>
    </recommendedName>
</protein>
<evidence type="ECO:0000256" key="1">
    <source>
        <dbReference type="SAM" id="Phobius"/>
    </source>
</evidence>
<dbReference type="EMBL" id="CAXLJM020000049">
    <property type="protein sequence ID" value="CAL8112972.1"/>
    <property type="molecule type" value="Genomic_DNA"/>
</dbReference>
<accession>A0ABP1R0H1</accession>
<name>A0ABP1R0H1_9HEXA</name>